<evidence type="ECO:0000256" key="4">
    <source>
        <dbReference type="ARBA" id="ARBA00012365"/>
    </source>
</evidence>
<evidence type="ECO:0000256" key="9">
    <source>
        <dbReference type="ARBA" id="ARBA00023239"/>
    </source>
</evidence>
<organism evidence="12 13">
    <name type="scientific">Geodermatophilus sabuli</name>
    <dbReference type="NCBI Taxonomy" id="1564158"/>
    <lineage>
        <taxon>Bacteria</taxon>
        <taxon>Bacillati</taxon>
        <taxon>Actinomycetota</taxon>
        <taxon>Actinomycetes</taxon>
        <taxon>Geodermatophilales</taxon>
        <taxon>Geodermatophilaceae</taxon>
        <taxon>Geodermatophilus</taxon>
    </lineage>
</organism>
<evidence type="ECO:0000256" key="7">
    <source>
        <dbReference type="ARBA" id="ARBA00022793"/>
    </source>
</evidence>
<evidence type="ECO:0000256" key="10">
    <source>
        <dbReference type="ARBA" id="ARBA00031120"/>
    </source>
</evidence>
<evidence type="ECO:0000256" key="3">
    <source>
        <dbReference type="ARBA" id="ARBA00011245"/>
    </source>
</evidence>
<name>A0A285E6M3_9ACTN</name>
<evidence type="ECO:0000313" key="13">
    <source>
        <dbReference type="Proteomes" id="UP000219514"/>
    </source>
</evidence>
<dbReference type="Gene3D" id="3.20.20.140">
    <property type="entry name" value="Metal-dependent hydrolases"/>
    <property type="match status" value="1"/>
</dbReference>
<dbReference type="GO" id="GO:0016787">
    <property type="term" value="F:hydrolase activity"/>
    <property type="evidence" value="ECO:0007669"/>
    <property type="project" value="InterPro"/>
</dbReference>
<dbReference type="InterPro" id="IPR032466">
    <property type="entry name" value="Metal_Hydrolase"/>
</dbReference>
<dbReference type="PANTHER" id="PTHR21240">
    <property type="entry name" value="2-AMINO-3-CARBOXYLMUCONATE-6-SEMIALDEHYDE DECARBOXYLASE"/>
    <property type="match status" value="1"/>
</dbReference>
<evidence type="ECO:0000259" key="11">
    <source>
        <dbReference type="Pfam" id="PF04909"/>
    </source>
</evidence>
<accession>A0A285E6M3</accession>
<keyword evidence="6" id="KW-0479">Metal-binding</keyword>
<keyword evidence="7" id="KW-0210">Decarboxylase</keyword>
<dbReference type="GO" id="GO:0001760">
    <property type="term" value="F:aminocarboxymuconate-semialdehyde decarboxylase activity"/>
    <property type="evidence" value="ECO:0007669"/>
    <property type="project" value="UniProtKB-EC"/>
</dbReference>
<sequence>MSSTHVRDTPEDTVVDTHAHFFPPGLGDWADRTGDDRWPSLHVDAPTDGAPAVTGRIQQGSAVFREVTRTLWDVETRLASLDANGVSLQLVSPVPVMLTYWAEGGPALDFAAAVNDGIAAAVAASAGRLDGLGTVPLQDVDLAVRELDRAVTELGLAGVQIGTQVAGRELDDPVLAPFFEAAADLDAAVFVHPLDGGADAIRRTGQPYDFGLGMLTDTAMAATALVAGGVVARHPELRIGLAHGCGTMTWAAPRLKLAARIWGDPELHAAFDELVGRLWVDTLVFDPAHLPLLVHRFGAGHVMVGTDAPFIPGQLEGVRDLVAAAGGALSDADRAAILSANGRAFVARRR</sequence>
<dbReference type="AlphaFoldDB" id="A0A285E6M3"/>
<keyword evidence="9" id="KW-0456">Lyase</keyword>
<dbReference type="RefSeq" id="WP_216359584.1">
    <property type="nucleotide sequence ID" value="NZ_JACHXB010000001.1"/>
</dbReference>
<evidence type="ECO:0000256" key="1">
    <source>
        <dbReference type="ARBA" id="ARBA00005079"/>
    </source>
</evidence>
<dbReference type="PANTHER" id="PTHR21240:SF27">
    <property type="entry name" value="2-AMINO-3-CARBOXYMUCONATE-6-SEMIALDEHYDE DECARBOXYLASE"/>
    <property type="match status" value="1"/>
</dbReference>
<comment type="pathway">
    <text evidence="1">Secondary metabolite metabolism; quinolate metabolism.</text>
</comment>
<evidence type="ECO:0000256" key="5">
    <source>
        <dbReference type="ARBA" id="ARBA00021214"/>
    </source>
</evidence>
<protein>
    <recommendedName>
        <fullName evidence="5">2-amino-3-carboxymuconate-6-semialdehyde decarboxylase</fullName>
        <ecNumber evidence="4">4.1.1.45</ecNumber>
    </recommendedName>
    <alternativeName>
        <fullName evidence="10">Picolinate carboxylase</fullName>
    </alternativeName>
</protein>
<evidence type="ECO:0000313" key="12">
    <source>
        <dbReference type="EMBL" id="SNX94758.1"/>
    </source>
</evidence>
<proteinExistence type="inferred from homology"/>
<keyword evidence="13" id="KW-1185">Reference proteome</keyword>
<dbReference type="EMBL" id="OBDO01000001">
    <property type="protein sequence ID" value="SNX94758.1"/>
    <property type="molecule type" value="Genomic_DNA"/>
</dbReference>
<evidence type="ECO:0000256" key="2">
    <source>
        <dbReference type="ARBA" id="ARBA00005871"/>
    </source>
</evidence>
<evidence type="ECO:0000256" key="8">
    <source>
        <dbReference type="ARBA" id="ARBA00022833"/>
    </source>
</evidence>
<reference evidence="12 13" key="1">
    <citation type="submission" date="2017-09" db="EMBL/GenBank/DDBJ databases">
        <authorList>
            <person name="Ehlers B."/>
            <person name="Leendertz F.H."/>
        </authorList>
    </citation>
    <scope>NUCLEOTIDE SEQUENCE [LARGE SCALE GENOMIC DNA]</scope>
    <source>
        <strain evidence="12 13">DSM 46844</strain>
    </source>
</reference>
<dbReference type="InterPro" id="IPR006680">
    <property type="entry name" value="Amidohydro-rel"/>
</dbReference>
<dbReference type="Proteomes" id="UP000219514">
    <property type="component" value="Unassembled WGS sequence"/>
</dbReference>
<dbReference type="Pfam" id="PF04909">
    <property type="entry name" value="Amidohydro_2"/>
    <property type="match status" value="1"/>
</dbReference>
<gene>
    <name evidence="12" type="ORF">SAMN06893097_101555</name>
</gene>
<dbReference type="GO" id="GO:0005829">
    <property type="term" value="C:cytosol"/>
    <property type="evidence" value="ECO:0007669"/>
    <property type="project" value="TreeGrafter"/>
</dbReference>
<dbReference type="GO" id="GO:0046872">
    <property type="term" value="F:metal ion binding"/>
    <property type="evidence" value="ECO:0007669"/>
    <property type="project" value="UniProtKB-KW"/>
</dbReference>
<dbReference type="GO" id="GO:0019748">
    <property type="term" value="P:secondary metabolic process"/>
    <property type="evidence" value="ECO:0007669"/>
    <property type="project" value="TreeGrafter"/>
</dbReference>
<comment type="subunit">
    <text evidence="3">Monomer.</text>
</comment>
<keyword evidence="8" id="KW-0862">Zinc</keyword>
<comment type="similarity">
    <text evidence="2">Belongs to the metallo-dependent hydrolases superfamily. ACMSD family.</text>
</comment>
<dbReference type="SUPFAM" id="SSF51556">
    <property type="entry name" value="Metallo-dependent hydrolases"/>
    <property type="match status" value="1"/>
</dbReference>
<feature type="domain" description="Amidohydrolase-related" evidence="11">
    <location>
        <begin position="15"/>
        <end position="345"/>
    </location>
</feature>
<dbReference type="InterPro" id="IPR032465">
    <property type="entry name" value="ACMSD"/>
</dbReference>
<dbReference type="EC" id="4.1.1.45" evidence="4"/>
<evidence type="ECO:0000256" key="6">
    <source>
        <dbReference type="ARBA" id="ARBA00022723"/>
    </source>
</evidence>